<evidence type="ECO:0000313" key="1">
    <source>
        <dbReference type="EMBL" id="ATB51269.1"/>
    </source>
</evidence>
<gene>
    <name evidence="1" type="ORF">MYMAC_006927</name>
</gene>
<proteinExistence type="predicted"/>
<protein>
    <recommendedName>
        <fullName evidence="3">DUF3142 domain-containing protein</fullName>
    </recommendedName>
</protein>
<dbReference type="EMBL" id="CP022203">
    <property type="protein sequence ID" value="ATB51269.1"/>
    <property type="molecule type" value="Genomic_DNA"/>
</dbReference>
<evidence type="ECO:0000313" key="2">
    <source>
        <dbReference type="Proteomes" id="UP000217343"/>
    </source>
</evidence>
<dbReference type="InterPro" id="IPR017853">
    <property type="entry name" value="GH"/>
</dbReference>
<dbReference type="Pfam" id="PF11340">
    <property type="entry name" value="DUF3142"/>
    <property type="match status" value="1"/>
</dbReference>
<name>A0A286NVS4_9BACT</name>
<keyword evidence="2" id="KW-1185">Reference proteome</keyword>
<organism evidence="1 2">
    <name type="scientific">Corallococcus macrosporus DSM 14697</name>
    <dbReference type="NCBI Taxonomy" id="1189310"/>
    <lineage>
        <taxon>Bacteria</taxon>
        <taxon>Pseudomonadati</taxon>
        <taxon>Myxococcota</taxon>
        <taxon>Myxococcia</taxon>
        <taxon>Myxococcales</taxon>
        <taxon>Cystobacterineae</taxon>
        <taxon>Myxococcaceae</taxon>
        <taxon>Corallococcus</taxon>
    </lineage>
</organism>
<dbReference type="InterPro" id="IPR021488">
    <property type="entry name" value="DUF3142"/>
</dbReference>
<accession>A0A286NVS4</accession>
<reference evidence="1 2" key="1">
    <citation type="submission" date="2017-06" db="EMBL/GenBank/DDBJ databases">
        <title>Sequencing and comparative analysis of myxobacterial genomes.</title>
        <authorList>
            <person name="Rupp O."/>
            <person name="Goesmann A."/>
            <person name="Sogaard-Andersen L."/>
        </authorList>
    </citation>
    <scope>NUCLEOTIDE SEQUENCE [LARGE SCALE GENOMIC DNA]</scope>
    <source>
        <strain evidence="1 2">DSM 14697</strain>
    </source>
</reference>
<dbReference type="Proteomes" id="UP000217343">
    <property type="component" value="Chromosome"/>
</dbReference>
<dbReference type="RefSeq" id="WP_095961219.1">
    <property type="nucleotide sequence ID" value="NZ_CP022203.1"/>
</dbReference>
<sequence>MLPSSFSPHAAARTRRGRWATLAALLAACTPARPPEPPRVVLWAWERPEDLRFLAQAGHPVSVAFLLATLSLTETEVLEHPRRQPLHLPPGTPLKATVRLEAQPGASLARYSPERLRALADRLATLARRPELTALQLDFDARASETDAYVAMLQALRQKLPPSVSLSITGLASWCTPGSWLTRAPVDEVVPQLFRMGPEAPTWRARFSRGLPAPCRGSVGLALDEWQAVPPGITTLYVFNPRPWTPEAFSRVVAEPPP</sequence>
<dbReference type="SUPFAM" id="SSF51445">
    <property type="entry name" value="(Trans)glycosidases"/>
    <property type="match status" value="1"/>
</dbReference>
<evidence type="ECO:0008006" key="3">
    <source>
        <dbReference type="Google" id="ProtNLM"/>
    </source>
</evidence>
<dbReference type="OrthoDB" id="120841at2"/>
<dbReference type="AlphaFoldDB" id="A0A286NVS4"/>
<dbReference type="KEGG" id="mmas:MYMAC_006927"/>